<comment type="caution">
    <text evidence="7">Lacks conserved residue(s) required for the propagation of feature annotation.</text>
</comment>
<comment type="similarity">
    <text evidence="2 7">Belongs to the metallo-dependent hydrolases superfamily. DHOase family. Class I DHOase subfamily.</text>
</comment>
<dbReference type="InterPro" id="IPR032466">
    <property type="entry name" value="Metal_Hydrolase"/>
</dbReference>
<feature type="active site" evidence="7">
    <location>
        <position position="311"/>
    </location>
</feature>
<dbReference type="Gene3D" id="2.30.40.10">
    <property type="entry name" value="Urease, subunit C, domain 1"/>
    <property type="match status" value="1"/>
</dbReference>
<comment type="cofactor">
    <cofactor evidence="7">
        <name>Zn(2+)</name>
        <dbReference type="ChEBI" id="CHEBI:29105"/>
    </cofactor>
    <text evidence="7">Binds 2 Zn(2+) ions per subunit.</text>
</comment>
<dbReference type="InterPro" id="IPR024403">
    <property type="entry name" value="DHOase_cat"/>
</dbReference>
<feature type="binding site" evidence="7">
    <location>
        <position position="155"/>
    </location>
    <ligand>
        <name>Zn(2+)</name>
        <dbReference type="ChEBI" id="CHEBI:29105"/>
        <label>1</label>
    </ligand>
</feature>
<dbReference type="Gene3D" id="3.20.20.140">
    <property type="entry name" value="Metal-dependent hydrolases"/>
    <property type="match status" value="1"/>
</dbReference>
<keyword evidence="4 7" id="KW-0378">Hydrolase</keyword>
<dbReference type="InterPro" id="IPR013108">
    <property type="entry name" value="Amidohydro_3"/>
</dbReference>
<accession>A0A2N9L3I2</accession>
<dbReference type="InterPro" id="IPR050138">
    <property type="entry name" value="DHOase/Allantoinase_Hydrolase"/>
</dbReference>
<feature type="binding site" evidence="7">
    <location>
        <position position="284"/>
    </location>
    <ligand>
        <name>substrate</name>
    </ligand>
</feature>
<dbReference type="GO" id="GO:0004151">
    <property type="term" value="F:dihydroorotase activity"/>
    <property type="evidence" value="ECO:0007669"/>
    <property type="project" value="UniProtKB-UniRule"/>
</dbReference>
<proteinExistence type="inferred from homology"/>
<evidence type="ECO:0000256" key="4">
    <source>
        <dbReference type="ARBA" id="ARBA00022801"/>
    </source>
</evidence>
<dbReference type="Pfam" id="PF07969">
    <property type="entry name" value="Amidohydro_3"/>
    <property type="match status" value="1"/>
</dbReference>
<evidence type="ECO:0000256" key="1">
    <source>
        <dbReference type="ARBA" id="ARBA00002368"/>
    </source>
</evidence>
<dbReference type="UniPathway" id="UPA00070">
    <property type="reaction ID" value="UER00117"/>
</dbReference>
<feature type="binding site" evidence="7">
    <location>
        <position position="64"/>
    </location>
    <ligand>
        <name>Zn(2+)</name>
        <dbReference type="ChEBI" id="CHEBI:29105"/>
        <label>1</label>
    </ligand>
</feature>
<feature type="domain" description="Dihydroorotase catalytic" evidence="9">
    <location>
        <begin position="55"/>
        <end position="241"/>
    </location>
</feature>
<dbReference type="GO" id="GO:0044205">
    <property type="term" value="P:'de novo' UMP biosynthetic process"/>
    <property type="evidence" value="ECO:0007669"/>
    <property type="project" value="UniProtKB-UniRule"/>
</dbReference>
<feature type="binding site" evidence="7">
    <location>
        <begin position="66"/>
        <end position="68"/>
    </location>
    <ligand>
        <name>substrate</name>
    </ligand>
</feature>
<dbReference type="NCBIfam" id="TIGR00857">
    <property type="entry name" value="pyrC_multi"/>
    <property type="match status" value="1"/>
</dbReference>
<evidence type="ECO:0000256" key="2">
    <source>
        <dbReference type="ARBA" id="ARBA00010286"/>
    </source>
</evidence>
<comment type="function">
    <text evidence="1 7">Catalyzes the reversible cyclization of carbamoyl aspartate to dihydroorotate.</text>
</comment>
<dbReference type="PANTHER" id="PTHR43668">
    <property type="entry name" value="ALLANTOINASE"/>
    <property type="match status" value="1"/>
</dbReference>
<dbReference type="InterPro" id="IPR002195">
    <property type="entry name" value="Dihydroorotase_CS"/>
</dbReference>
<evidence type="ECO:0000256" key="6">
    <source>
        <dbReference type="ARBA" id="ARBA00022975"/>
    </source>
</evidence>
<dbReference type="OrthoDB" id="9765462at2"/>
<evidence type="ECO:0000259" key="8">
    <source>
        <dbReference type="Pfam" id="PF07969"/>
    </source>
</evidence>
<comment type="catalytic activity">
    <reaction evidence="7">
        <text>(S)-dihydroorotate + H2O = N-carbamoyl-L-aspartate + H(+)</text>
        <dbReference type="Rhea" id="RHEA:24296"/>
        <dbReference type="ChEBI" id="CHEBI:15377"/>
        <dbReference type="ChEBI" id="CHEBI:15378"/>
        <dbReference type="ChEBI" id="CHEBI:30864"/>
        <dbReference type="ChEBI" id="CHEBI:32814"/>
        <dbReference type="EC" id="3.5.2.3"/>
    </reaction>
</comment>
<evidence type="ECO:0000313" key="10">
    <source>
        <dbReference type="EMBL" id="SPE17594.1"/>
    </source>
</evidence>
<organism evidence="10 11">
    <name type="scientific">Candidatus Sulfuritelmatomonas gaucii</name>
    <dbReference type="NCBI Taxonomy" id="2043161"/>
    <lineage>
        <taxon>Bacteria</taxon>
        <taxon>Pseudomonadati</taxon>
        <taxon>Acidobacteriota</taxon>
        <taxon>Terriglobia</taxon>
        <taxon>Terriglobales</taxon>
        <taxon>Acidobacteriaceae</taxon>
        <taxon>Candidatus Sulfuritelmatomonas</taxon>
    </lineage>
</organism>
<feature type="binding site" evidence="7">
    <location>
        <position position="66"/>
    </location>
    <ligand>
        <name>Zn(2+)</name>
        <dbReference type="ChEBI" id="CHEBI:29105"/>
        <label>1</label>
    </ligand>
</feature>
<name>A0A2N9L3I2_9BACT</name>
<sequence>MTALAICGGRLVDPAAGVDAAKDILINDGRVAEIAGPGKLKGKNGAQILDASGLVVAPGLIDIHVHLREPGQAYKETIATGTAAAAAGGFTSVAAMPNTTPVNDSAEITRWMQAPERGAQVRVFPVAAATRGSKGETLNDFAALKSAGAVAVTDDGRPILKDSMMRETLAAAARIGLTVIQHAEDTRMTQGASMNLGPVSFKLGLRGMPAQAETSIVERDIRLVSELREAHPHLHVAHLSTAGALAAVRQARRNGLRVTSEVTPHHFLLTEEHVGLYDTHAKMNPPLRSAADRDAMIEGILDGVVDAIATDHAPHAMHEKEIEFELAPNGIIGLETALGLSLRWLHKEWRMPLGRVLGLLSAQPAALLGLKGRGTLAVGSYGDVVVFDPGAEWTYRATESKSKAKNTPFDGWPMLGKVRYTVSEGRIAYALQAADKPVGTGAL</sequence>
<dbReference type="AlphaFoldDB" id="A0A2N9L3I2"/>
<keyword evidence="3 7" id="KW-0479">Metal-binding</keyword>
<protein>
    <recommendedName>
        <fullName evidence="7">Dihydroorotase</fullName>
        <shortName evidence="7">DHOase</shortName>
        <ecNumber evidence="7">3.5.2.3</ecNumber>
    </recommendedName>
</protein>
<evidence type="ECO:0000259" key="9">
    <source>
        <dbReference type="Pfam" id="PF12890"/>
    </source>
</evidence>
<dbReference type="GO" id="GO:0006145">
    <property type="term" value="P:purine nucleobase catabolic process"/>
    <property type="evidence" value="ECO:0007669"/>
    <property type="project" value="TreeGrafter"/>
</dbReference>
<feature type="binding site" evidence="7">
    <location>
        <position position="238"/>
    </location>
    <ligand>
        <name>Zn(2+)</name>
        <dbReference type="ChEBI" id="CHEBI:29105"/>
        <label>2</label>
    </ligand>
</feature>
<dbReference type="PROSITE" id="PS00483">
    <property type="entry name" value="DIHYDROOROTASE_2"/>
    <property type="match status" value="1"/>
</dbReference>
<dbReference type="PANTHER" id="PTHR43668:SF2">
    <property type="entry name" value="ALLANTOINASE"/>
    <property type="match status" value="1"/>
</dbReference>
<evidence type="ECO:0000313" key="11">
    <source>
        <dbReference type="Proteomes" id="UP000239735"/>
    </source>
</evidence>
<feature type="binding site" evidence="7">
    <location>
        <position position="311"/>
    </location>
    <ligand>
        <name>Zn(2+)</name>
        <dbReference type="ChEBI" id="CHEBI:29105"/>
        <label>1</label>
    </ligand>
</feature>
<dbReference type="HAMAP" id="MF_00220_B">
    <property type="entry name" value="PyrC_classI_B"/>
    <property type="match status" value="1"/>
</dbReference>
<feature type="binding site" evidence="7">
    <location>
        <position position="315"/>
    </location>
    <ligand>
        <name>substrate</name>
    </ligand>
</feature>
<dbReference type="GO" id="GO:0008270">
    <property type="term" value="F:zinc ion binding"/>
    <property type="evidence" value="ECO:0007669"/>
    <property type="project" value="UniProtKB-UniRule"/>
</dbReference>
<dbReference type="CDD" id="cd01317">
    <property type="entry name" value="DHOase_IIa"/>
    <property type="match status" value="1"/>
</dbReference>
<gene>
    <name evidence="7 10" type="primary">pyrC</name>
    <name evidence="10" type="ORF">SBA5_1060006</name>
</gene>
<dbReference type="Proteomes" id="UP000239735">
    <property type="component" value="Unassembled WGS sequence"/>
</dbReference>
<dbReference type="Pfam" id="PF12890">
    <property type="entry name" value="DHOase"/>
    <property type="match status" value="1"/>
</dbReference>
<dbReference type="InterPro" id="IPR004722">
    <property type="entry name" value="DHOase"/>
</dbReference>
<feature type="binding site" evidence="7">
    <location>
        <position position="155"/>
    </location>
    <ligand>
        <name>Zn(2+)</name>
        <dbReference type="ChEBI" id="CHEBI:29105"/>
        <label>2</label>
    </ligand>
</feature>
<feature type="binding site" evidence="7">
    <location>
        <position position="182"/>
    </location>
    <ligand>
        <name>Zn(2+)</name>
        <dbReference type="ChEBI" id="CHEBI:29105"/>
        <label>2</label>
    </ligand>
</feature>
<dbReference type="SUPFAM" id="SSF51556">
    <property type="entry name" value="Metallo-dependent hydrolases"/>
    <property type="match status" value="1"/>
</dbReference>
<dbReference type="EC" id="3.5.2.3" evidence="7"/>
<feature type="binding site" evidence="7">
    <location>
        <position position="98"/>
    </location>
    <ligand>
        <name>substrate</name>
    </ligand>
</feature>
<comment type="pathway">
    <text evidence="7">Pyrimidine metabolism; UMP biosynthesis via de novo pathway; (S)-dihydroorotate from bicarbonate: step 3/3.</text>
</comment>
<evidence type="ECO:0000256" key="7">
    <source>
        <dbReference type="HAMAP-Rule" id="MF_00220"/>
    </source>
</evidence>
<evidence type="ECO:0000256" key="3">
    <source>
        <dbReference type="ARBA" id="ARBA00022723"/>
    </source>
</evidence>
<dbReference type="PROSITE" id="PS00482">
    <property type="entry name" value="DIHYDROOROTASE_1"/>
    <property type="match status" value="1"/>
</dbReference>
<keyword evidence="5 7" id="KW-0862">Zinc</keyword>
<reference evidence="11" key="1">
    <citation type="submission" date="2018-02" db="EMBL/GenBank/DDBJ databases">
        <authorList>
            <person name="Hausmann B."/>
        </authorList>
    </citation>
    <scope>NUCLEOTIDE SEQUENCE [LARGE SCALE GENOMIC DNA]</scope>
    <source>
        <strain evidence="11">Peat soil MAG SbA5</strain>
    </source>
</reference>
<evidence type="ECO:0000256" key="5">
    <source>
        <dbReference type="ARBA" id="ARBA00022833"/>
    </source>
</evidence>
<dbReference type="SUPFAM" id="SSF51338">
    <property type="entry name" value="Composite domain of metallo-dependent hydrolases"/>
    <property type="match status" value="1"/>
</dbReference>
<dbReference type="EMBL" id="OKRB01000009">
    <property type="protein sequence ID" value="SPE17594.1"/>
    <property type="molecule type" value="Genomic_DNA"/>
</dbReference>
<dbReference type="InterPro" id="IPR011059">
    <property type="entry name" value="Metal-dep_hydrolase_composite"/>
</dbReference>
<dbReference type="GO" id="GO:0004038">
    <property type="term" value="F:allantoinase activity"/>
    <property type="evidence" value="ECO:0007669"/>
    <property type="project" value="TreeGrafter"/>
</dbReference>
<dbReference type="GO" id="GO:0005737">
    <property type="term" value="C:cytoplasm"/>
    <property type="evidence" value="ECO:0007669"/>
    <property type="project" value="TreeGrafter"/>
</dbReference>
<feature type="domain" description="Amidohydrolase 3" evidence="8">
    <location>
        <begin position="340"/>
        <end position="429"/>
    </location>
</feature>
<keyword evidence="6 7" id="KW-0665">Pyrimidine biosynthesis</keyword>